<keyword evidence="3 6" id="KW-0812">Transmembrane</keyword>
<dbReference type="InterPro" id="IPR019421">
    <property type="entry name" value="7TM_GPCR_serpentine_rcpt_Srd"/>
</dbReference>
<proteinExistence type="inferred from homology"/>
<reference evidence="7 8" key="1">
    <citation type="submission" date="2014-03" db="EMBL/GenBank/DDBJ databases">
        <title>Draft genome of the hookworm Oesophagostomum dentatum.</title>
        <authorList>
            <person name="Mitreva M."/>
        </authorList>
    </citation>
    <scope>NUCLEOTIDE SEQUENCE [LARGE SCALE GENOMIC DNA]</scope>
    <source>
        <strain evidence="7 8">OD-Hann</strain>
    </source>
</reference>
<keyword evidence="8" id="KW-1185">Reference proteome</keyword>
<keyword evidence="5 6" id="KW-0472">Membrane</keyword>
<evidence type="ECO:0000313" key="8">
    <source>
        <dbReference type="Proteomes" id="UP000053660"/>
    </source>
</evidence>
<evidence type="ECO:0008006" key="9">
    <source>
        <dbReference type="Google" id="ProtNLM"/>
    </source>
</evidence>
<feature type="transmembrane region" description="Helical" evidence="6">
    <location>
        <begin position="6"/>
        <end position="28"/>
    </location>
</feature>
<dbReference type="EMBL" id="KN552075">
    <property type="protein sequence ID" value="KHJ91424.1"/>
    <property type="molecule type" value="Genomic_DNA"/>
</dbReference>
<evidence type="ECO:0000256" key="3">
    <source>
        <dbReference type="ARBA" id="ARBA00022692"/>
    </source>
</evidence>
<dbReference type="Pfam" id="PF10317">
    <property type="entry name" value="7TM_GPCR_Srd"/>
    <property type="match status" value="1"/>
</dbReference>
<dbReference type="InterPro" id="IPR050920">
    <property type="entry name" value="Nematode_rcpt-like_delta"/>
</dbReference>
<evidence type="ECO:0000256" key="1">
    <source>
        <dbReference type="ARBA" id="ARBA00004141"/>
    </source>
</evidence>
<dbReference type="PANTHER" id="PTHR22945">
    <property type="entry name" value="SERPENTINE RECEPTOR, CLASS D DELTA"/>
    <property type="match status" value="1"/>
</dbReference>
<comment type="subcellular location">
    <subcellularLocation>
        <location evidence="1">Membrane</location>
        <topology evidence="1">Multi-pass membrane protein</topology>
    </subcellularLocation>
</comment>
<evidence type="ECO:0000256" key="5">
    <source>
        <dbReference type="ARBA" id="ARBA00023136"/>
    </source>
</evidence>
<feature type="transmembrane region" description="Helical" evidence="6">
    <location>
        <begin position="109"/>
        <end position="133"/>
    </location>
</feature>
<protein>
    <recommendedName>
        <fullName evidence="9">G-protein coupled receptors family 1 profile domain-containing protein</fullName>
    </recommendedName>
</protein>
<sequence length="164" mass="18234">MYDIMSILYAIVNTIGITSAALLAFLIIKRTPRGMRNYSVLILNSAVCDFFACTFSAFTQQRCHSCSCPPASTLHDIFFPFRLINTNVGALWISDGPCRLIGSRACFTGFAIMLHCYPYGLYILLLSFCYRYYILSNPIPTPRSIVTVASVIYVPSAVQLVSLS</sequence>
<name>A0A0B1T2E7_OESDE</name>
<dbReference type="GO" id="GO:0016020">
    <property type="term" value="C:membrane"/>
    <property type="evidence" value="ECO:0007669"/>
    <property type="project" value="UniProtKB-SubCell"/>
</dbReference>
<dbReference type="AlphaFoldDB" id="A0A0B1T2E7"/>
<dbReference type="OrthoDB" id="5859769at2759"/>
<dbReference type="Proteomes" id="UP000053660">
    <property type="component" value="Unassembled WGS sequence"/>
</dbReference>
<dbReference type="PANTHER" id="PTHR22945:SF90">
    <property type="entry name" value="G_PROTEIN_RECEP_F1_2 DOMAIN-CONTAINING PROTEIN"/>
    <property type="match status" value="1"/>
</dbReference>
<organism evidence="7 8">
    <name type="scientific">Oesophagostomum dentatum</name>
    <name type="common">Nodular worm</name>
    <dbReference type="NCBI Taxonomy" id="61180"/>
    <lineage>
        <taxon>Eukaryota</taxon>
        <taxon>Metazoa</taxon>
        <taxon>Ecdysozoa</taxon>
        <taxon>Nematoda</taxon>
        <taxon>Chromadorea</taxon>
        <taxon>Rhabditida</taxon>
        <taxon>Rhabditina</taxon>
        <taxon>Rhabditomorpha</taxon>
        <taxon>Strongyloidea</taxon>
        <taxon>Strongylidae</taxon>
        <taxon>Oesophagostomum</taxon>
    </lineage>
</organism>
<evidence type="ECO:0000256" key="2">
    <source>
        <dbReference type="ARBA" id="ARBA00009166"/>
    </source>
</evidence>
<gene>
    <name evidence="7" type="ORF">OESDEN_08713</name>
</gene>
<evidence type="ECO:0000313" key="7">
    <source>
        <dbReference type="EMBL" id="KHJ91424.1"/>
    </source>
</evidence>
<feature type="transmembrane region" description="Helical" evidence="6">
    <location>
        <begin position="145"/>
        <end position="163"/>
    </location>
</feature>
<evidence type="ECO:0000256" key="4">
    <source>
        <dbReference type="ARBA" id="ARBA00022989"/>
    </source>
</evidence>
<accession>A0A0B1T2E7</accession>
<comment type="similarity">
    <text evidence="2">Belongs to the nematode receptor-like protein srd family.</text>
</comment>
<keyword evidence="4 6" id="KW-1133">Transmembrane helix</keyword>
<evidence type="ECO:0000256" key="6">
    <source>
        <dbReference type="SAM" id="Phobius"/>
    </source>
</evidence>